<comment type="caution">
    <text evidence="6">The sequence shown here is derived from an EMBL/GenBank/DDBJ whole genome shotgun (WGS) entry which is preliminary data.</text>
</comment>
<dbReference type="InterPro" id="IPR016477">
    <property type="entry name" value="Fructo-/Ketosamine-3-kinase"/>
</dbReference>
<evidence type="ECO:0000256" key="4">
    <source>
        <dbReference type="ARBA" id="ARBA00022679"/>
    </source>
</evidence>
<keyword evidence="3" id="KW-0328">Glycosyltransferase</keyword>
<dbReference type="Gene3D" id="3.90.1200.10">
    <property type="match status" value="1"/>
</dbReference>
<dbReference type="SUPFAM" id="SSF56112">
    <property type="entry name" value="Protein kinase-like (PK-like)"/>
    <property type="match status" value="1"/>
</dbReference>
<comment type="catalytic activity">
    <reaction evidence="1">
        <text>[(1-&gt;4)-alpha-D-glucosyl](n) + ADP-alpha-D-glucose = [(1-&gt;4)-alpha-D-glucosyl](n+1) + ADP + H(+)</text>
        <dbReference type="Rhea" id="RHEA:18189"/>
        <dbReference type="Rhea" id="RHEA-COMP:9584"/>
        <dbReference type="Rhea" id="RHEA-COMP:9587"/>
        <dbReference type="ChEBI" id="CHEBI:15378"/>
        <dbReference type="ChEBI" id="CHEBI:15444"/>
        <dbReference type="ChEBI" id="CHEBI:57498"/>
        <dbReference type="ChEBI" id="CHEBI:456216"/>
        <dbReference type="EC" id="2.4.1.21"/>
    </reaction>
</comment>
<reference evidence="6" key="1">
    <citation type="journal article" date="2020" name="mSystems">
        <title>Genome- and Community-Level Interaction Insights into Carbon Utilization and Element Cycling Functions of Hydrothermarchaeota in Hydrothermal Sediment.</title>
        <authorList>
            <person name="Zhou Z."/>
            <person name="Liu Y."/>
            <person name="Xu W."/>
            <person name="Pan J."/>
            <person name="Luo Z.H."/>
            <person name="Li M."/>
        </authorList>
    </citation>
    <scope>NUCLEOTIDE SEQUENCE [LARGE SCALE GENOMIC DNA]</scope>
    <source>
        <strain evidence="6">SpSt-189</strain>
    </source>
</reference>
<protein>
    <recommendedName>
        <fullName evidence="2">starch synthase</fullName>
        <ecNumber evidence="2">2.4.1.21</ecNumber>
    </recommendedName>
</protein>
<dbReference type="Pfam" id="PF03881">
    <property type="entry name" value="Fructosamin_kin"/>
    <property type="match status" value="1"/>
</dbReference>
<organism evidence="6">
    <name type="scientific">Thermus islandicus</name>
    <dbReference type="NCBI Taxonomy" id="540988"/>
    <lineage>
        <taxon>Bacteria</taxon>
        <taxon>Thermotogati</taxon>
        <taxon>Deinococcota</taxon>
        <taxon>Deinococci</taxon>
        <taxon>Thermales</taxon>
        <taxon>Thermaceae</taxon>
        <taxon>Thermus</taxon>
    </lineage>
</organism>
<dbReference type="InterPro" id="IPR011009">
    <property type="entry name" value="Kinase-like_dom_sf"/>
</dbReference>
<proteinExistence type="predicted"/>
<accession>A0A831UIA5</accession>
<evidence type="ECO:0000259" key="5">
    <source>
        <dbReference type="Pfam" id="PF08323"/>
    </source>
</evidence>
<evidence type="ECO:0000256" key="2">
    <source>
        <dbReference type="ARBA" id="ARBA00012588"/>
    </source>
</evidence>
<dbReference type="PANTHER" id="PTHR45825:SF11">
    <property type="entry name" value="ALPHA AMYLASE DOMAIN-CONTAINING PROTEIN"/>
    <property type="match status" value="1"/>
</dbReference>
<gene>
    <name evidence="6" type="ORF">ENP09_06390</name>
</gene>
<dbReference type="CDD" id="cd03791">
    <property type="entry name" value="GT5_Glycogen_synthase_DULL1-like"/>
    <property type="match status" value="1"/>
</dbReference>
<name>A0A831UIA5_9DEIN</name>
<evidence type="ECO:0000256" key="3">
    <source>
        <dbReference type="ARBA" id="ARBA00022676"/>
    </source>
</evidence>
<dbReference type="AlphaFoldDB" id="A0A831UIA5"/>
<sequence>MRVLHVAPEAYPLVKVGGLADVVGALPKALLRLGVEAEVLLPWHGGLEARRGGGVAAPVAGGGEGAFVGGGEEGGVRFLLLGVEGFGRERVYGYPDDAERYLRFALAASRVARGYDLVHAHDWTAALLALYAPTVYTIHNLAHQGLLDPGLFFPWTGLPWTLFHPEALEFYGRVNLMKGGIVFARRVTTVSPTYAEEIRTPEFGVGLDGILRQHAAKLRGILNGLDTEVYDPAKDPHLPAPYSREDPSGKARAKEAFREGTGLRPPVLAYVGRLDPQKGLDLLLKALPGLLELGFSLYVQGVGEEGLVLAYLEPGPEDWEGLARMLAGFHRRREPLYRAAPGFLGTFPLPGREGGDWTEFFYLRCVEPLLRATWNRLEGLGPRVEALYHKPLPAEGPAPLHGDLWRGNVHFAREGPALLDPSFFVGERGVDLAMMRLFGGFPRRFWEAYEASYPVPEEVRRALPRYQVYYLLAHVHLFGRGYLEALWRAISAS</sequence>
<dbReference type="SUPFAM" id="SSF53756">
    <property type="entry name" value="UDP-Glycosyltransferase/glycogen phosphorylase"/>
    <property type="match status" value="1"/>
</dbReference>
<evidence type="ECO:0000313" key="6">
    <source>
        <dbReference type="EMBL" id="HEO42483.1"/>
    </source>
</evidence>
<dbReference type="GO" id="GO:0009011">
    <property type="term" value="F:alpha-1,4-glucan glucosyltransferase (ADP-glucose donor) activity"/>
    <property type="evidence" value="ECO:0007669"/>
    <property type="project" value="UniProtKB-EC"/>
</dbReference>
<dbReference type="EMBL" id="DSHZ01000307">
    <property type="protein sequence ID" value="HEO42483.1"/>
    <property type="molecule type" value="Genomic_DNA"/>
</dbReference>
<dbReference type="InterPro" id="IPR013534">
    <property type="entry name" value="Starch_synth_cat_dom"/>
</dbReference>
<dbReference type="Gene3D" id="3.40.50.2000">
    <property type="entry name" value="Glycogen Phosphorylase B"/>
    <property type="match status" value="1"/>
</dbReference>
<evidence type="ECO:0000256" key="1">
    <source>
        <dbReference type="ARBA" id="ARBA00001478"/>
    </source>
</evidence>
<keyword evidence="4" id="KW-0808">Transferase</keyword>
<dbReference type="PANTHER" id="PTHR45825">
    <property type="entry name" value="GRANULE-BOUND STARCH SYNTHASE 1, CHLOROPLASTIC/AMYLOPLASTIC"/>
    <property type="match status" value="1"/>
</dbReference>
<feature type="domain" description="Starch synthase catalytic" evidence="5">
    <location>
        <begin position="2"/>
        <end position="213"/>
    </location>
</feature>
<dbReference type="EC" id="2.4.1.21" evidence="2"/>
<dbReference type="Pfam" id="PF08323">
    <property type="entry name" value="Glyco_transf_5"/>
    <property type="match status" value="1"/>
</dbReference>